<dbReference type="GO" id="GO:0008270">
    <property type="term" value="F:zinc ion binding"/>
    <property type="evidence" value="ECO:0007669"/>
    <property type="project" value="UniProtKB-KW"/>
</dbReference>
<dbReference type="Pfam" id="PF01753">
    <property type="entry name" value="zf-MYND"/>
    <property type="match status" value="1"/>
</dbReference>
<evidence type="ECO:0000313" key="7">
    <source>
        <dbReference type="Proteomes" id="UP001295423"/>
    </source>
</evidence>
<name>A0AAD2PVX3_9STRA</name>
<dbReference type="Proteomes" id="UP001295423">
    <property type="component" value="Unassembled WGS sequence"/>
</dbReference>
<keyword evidence="7" id="KW-1185">Reference proteome</keyword>
<reference evidence="6" key="1">
    <citation type="submission" date="2023-08" db="EMBL/GenBank/DDBJ databases">
        <authorList>
            <person name="Audoor S."/>
            <person name="Bilcke G."/>
        </authorList>
    </citation>
    <scope>NUCLEOTIDE SEQUENCE</scope>
</reference>
<organism evidence="6 7">
    <name type="scientific">Cylindrotheca closterium</name>
    <dbReference type="NCBI Taxonomy" id="2856"/>
    <lineage>
        <taxon>Eukaryota</taxon>
        <taxon>Sar</taxon>
        <taxon>Stramenopiles</taxon>
        <taxon>Ochrophyta</taxon>
        <taxon>Bacillariophyta</taxon>
        <taxon>Bacillariophyceae</taxon>
        <taxon>Bacillariophycidae</taxon>
        <taxon>Bacillariales</taxon>
        <taxon>Bacillariaceae</taxon>
        <taxon>Cylindrotheca</taxon>
    </lineage>
</organism>
<dbReference type="PROSITE" id="PS01360">
    <property type="entry name" value="ZF_MYND_1"/>
    <property type="match status" value="1"/>
</dbReference>
<dbReference type="AlphaFoldDB" id="A0AAD2PVX3"/>
<evidence type="ECO:0000256" key="2">
    <source>
        <dbReference type="ARBA" id="ARBA00022771"/>
    </source>
</evidence>
<accession>A0AAD2PVX3</accession>
<gene>
    <name evidence="6" type="ORF">CYCCA115_LOCUS16986</name>
</gene>
<evidence type="ECO:0000259" key="5">
    <source>
        <dbReference type="PROSITE" id="PS50865"/>
    </source>
</evidence>
<dbReference type="EMBL" id="CAKOGP040001959">
    <property type="protein sequence ID" value="CAJ1958008.1"/>
    <property type="molecule type" value="Genomic_DNA"/>
</dbReference>
<evidence type="ECO:0000256" key="3">
    <source>
        <dbReference type="ARBA" id="ARBA00022833"/>
    </source>
</evidence>
<proteinExistence type="predicted"/>
<evidence type="ECO:0000313" key="6">
    <source>
        <dbReference type="EMBL" id="CAJ1958008.1"/>
    </source>
</evidence>
<protein>
    <recommendedName>
        <fullName evidence="5">MYND-type domain-containing protein</fullName>
    </recommendedName>
</protein>
<keyword evidence="2 4" id="KW-0863">Zinc-finger</keyword>
<sequence length="253" mass="28267">MSSTPSKQDASIDDQIDNPLAKSPNIVDWVQSLDLGYDEPTRSAAICFYCGKSSPSSRCGKCGIAFYCNRECQTIDWKNGRHKHACASYIRLSSLLGGNDRESTQTTVRNEIFGRIRFYACPYAVFKTQELGKGFLFIQSNCTLAELSLTIPKDTTGRVVERSILMHFLTLGEFDADVISDDFEMAVTRTKLQELVNMYNPEKEVVLLLRLRCGHVSLGNGVLVPDYQICKNLGVDYYAESTAEAVQLNLDDL</sequence>
<evidence type="ECO:0000256" key="1">
    <source>
        <dbReference type="ARBA" id="ARBA00022723"/>
    </source>
</evidence>
<keyword evidence="1" id="KW-0479">Metal-binding</keyword>
<feature type="domain" description="MYND-type" evidence="5">
    <location>
        <begin position="47"/>
        <end position="86"/>
    </location>
</feature>
<comment type="caution">
    <text evidence="6">The sequence shown here is derived from an EMBL/GenBank/DDBJ whole genome shotgun (WGS) entry which is preliminary data.</text>
</comment>
<keyword evidence="3" id="KW-0862">Zinc</keyword>
<dbReference type="SUPFAM" id="SSF144232">
    <property type="entry name" value="HIT/MYND zinc finger-like"/>
    <property type="match status" value="1"/>
</dbReference>
<dbReference type="Gene3D" id="6.10.140.2220">
    <property type="match status" value="1"/>
</dbReference>
<dbReference type="InterPro" id="IPR002893">
    <property type="entry name" value="Znf_MYND"/>
</dbReference>
<evidence type="ECO:0000256" key="4">
    <source>
        <dbReference type="PROSITE-ProRule" id="PRU00134"/>
    </source>
</evidence>
<dbReference type="PROSITE" id="PS50865">
    <property type="entry name" value="ZF_MYND_2"/>
    <property type="match status" value="1"/>
</dbReference>